<dbReference type="Gene3D" id="2.60.420.10">
    <property type="entry name" value="Maltose phosphorylase, domain 3"/>
    <property type="match status" value="1"/>
</dbReference>
<dbReference type="PIRSF" id="PIRSF036289">
    <property type="entry name" value="Glycosyl_hydrolase_malt_phosph"/>
    <property type="match status" value="1"/>
</dbReference>
<dbReference type="InterPro" id="IPR017045">
    <property type="entry name" value="Malt_Pase/Glycosyl_Hdrlase"/>
</dbReference>
<gene>
    <name evidence="7" type="ORF">XD54_0900</name>
</gene>
<dbReference type="InterPro" id="IPR005195">
    <property type="entry name" value="Glyco_hydro_65_M"/>
</dbReference>
<dbReference type="PANTHER" id="PTHR11051:SF8">
    <property type="entry name" value="PROTEIN-GLUCOSYLGALACTOSYLHYDROXYLYSINE GLUCOSIDASE"/>
    <property type="match status" value="1"/>
</dbReference>
<dbReference type="PATRIC" id="fig|172049.5.peg.1761"/>
<evidence type="ECO:0000313" key="7">
    <source>
        <dbReference type="EMBL" id="KUK17803.1"/>
    </source>
</evidence>
<dbReference type="Pfam" id="PF03633">
    <property type="entry name" value="Glyco_hydro_65C"/>
    <property type="match status" value="1"/>
</dbReference>
<dbReference type="InterPro" id="IPR008928">
    <property type="entry name" value="6-hairpin_glycosidase_sf"/>
</dbReference>
<evidence type="ECO:0000313" key="8">
    <source>
        <dbReference type="Proteomes" id="UP000053911"/>
    </source>
</evidence>
<dbReference type="SUPFAM" id="SSF74650">
    <property type="entry name" value="Galactose mutarotase-like"/>
    <property type="match status" value="1"/>
</dbReference>
<keyword evidence="3" id="KW-0808">Transferase</keyword>
<evidence type="ECO:0000259" key="4">
    <source>
        <dbReference type="Pfam" id="PF03632"/>
    </source>
</evidence>
<dbReference type="Pfam" id="PF03636">
    <property type="entry name" value="Glyco_hydro_65N"/>
    <property type="match status" value="1"/>
</dbReference>
<dbReference type="GO" id="GO:0004553">
    <property type="term" value="F:hydrolase activity, hydrolyzing O-glycosyl compounds"/>
    <property type="evidence" value="ECO:0007669"/>
    <property type="project" value="TreeGrafter"/>
</dbReference>
<dbReference type="Pfam" id="PF03632">
    <property type="entry name" value="Glyco_hydro_65m"/>
    <property type="match status" value="1"/>
</dbReference>
<dbReference type="Gene3D" id="1.50.10.10">
    <property type="match status" value="1"/>
</dbReference>
<proteinExistence type="inferred from homology"/>
<dbReference type="RefSeq" id="WP_283217521.1">
    <property type="nucleotide sequence ID" value="NZ_LGFD01000014.1"/>
</dbReference>
<feature type="domain" description="Glycoside hydrolase family 65 N-terminal" evidence="6">
    <location>
        <begin position="8"/>
        <end position="239"/>
    </location>
</feature>
<dbReference type="PANTHER" id="PTHR11051">
    <property type="entry name" value="GLYCOSYL HYDROLASE-RELATED"/>
    <property type="match status" value="1"/>
</dbReference>
<sequence length="747" mass="86480">MKFSFQFREYSPKIEEIYGTILTLGNGHIGIRGEIELEPTVYGTTVIGIYDYTPYFYREIVNAPRVIGLDMIFNGEPINISTHKLLKYEKELDIEKGSLKTWVELETNKGTRIYYESLRIVHGKRKNVALLKFKFKTDKKGVLTLINPIDIDVANPSYRPEILVKHCDVEELDFGEDFIYAGVKTIDRKYTLDIASSLLPNEKVDRSVIKSAKGIAEVLSIEVEANRVYEFVKYMIISSEKVPDLKDKALKELREVKKLGFNKLFAEHKEYWSEIWKKAKVEIYGDEEAEKCLNFNIFHLIQSLPRDSNISLAARGIHGFGYRGHVFWDTEIYALPFFIAVFPEDAKRMLIYRHKNLEAAKKNAKLNGYEGAQFPWESVDDGYEATPSLIPLDMMGKELVRIYTREEEHHITADISYIVDFYYKFTNDEDFMAKYGLEIIFETARFWASRIEFDEKKGYVIKKVIGPDEYHEHVDNNFFTNLMAKHNLLLGVTYYKKALKRGGTWKDTVDRVGIREEEVQKWNEIAKKIYLPRQIDGVFEEFDGYFDLEDYSVDPHGIGEARLPEEIRKKIGKTKLIKQADVIAAQYLLKDQFDIKTIKKNFDYYIVRTTHASSLSMPIYAIVASWLGYEDLAYEYFMKCAYADLKNLYGNTHDGFHLAAAGGAWQVLFRGFCGIDIEGNCIKIAPRLPSKWKAVKFGFSFRGAWLEIKITPKEVVVKNVEGKKTIKLDILGKELLLRPNEQIVVSF</sequence>
<name>A0A101EM59_9EURY</name>
<organism evidence="7 8">
    <name type="scientific">Thermococcus sibiricus</name>
    <dbReference type="NCBI Taxonomy" id="172049"/>
    <lineage>
        <taxon>Archaea</taxon>
        <taxon>Methanobacteriati</taxon>
        <taxon>Methanobacteriota</taxon>
        <taxon>Thermococci</taxon>
        <taxon>Thermococcales</taxon>
        <taxon>Thermococcaceae</taxon>
        <taxon>Thermococcus</taxon>
    </lineage>
</organism>
<dbReference type="InterPro" id="IPR012341">
    <property type="entry name" value="6hp_glycosidase-like_sf"/>
</dbReference>
<dbReference type="InterPro" id="IPR011013">
    <property type="entry name" value="Gal_mutarotase_sf_dom"/>
</dbReference>
<accession>A0A101EM59</accession>
<dbReference type="Gene3D" id="2.70.98.40">
    <property type="entry name" value="Glycoside hydrolase, family 65, N-terminal domain"/>
    <property type="match status" value="1"/>
</dbReference>
<feature type="domain" description="Glycoside hydrolase family 65 central catalytic" evidence="4">
    <location>
        <begin position="295"/>
        <end position="666"/>
    </location>
</feature>
<dbReference type="InterPro" id="IPR005196">
    <property type="entry name" value="Glyco_hydro_65_N"/>
</dbReference>
<comment type="caution">
    <text evidence="7">The sequence shown here is derived from an EMBL/GenBank/DDBJ whole genome shotgun (WGS) entry which is preliminary data.</text>
</comment>
<reference evidence="8" key="1">
    <citation type="journal article" date="2015" name="MBio">
        <title>Genome-Resolved Metagenomic Analysis Reveals Roles for Candidate Phyla and Other Microbial Community Members in Biogeochemical Transformations in Oil Reservoirs.</title>
        <authorList>
            <person name="Hu P."/>
            <person name="Tom L."/>
            <person name="Singh A."/>
            <person name="Thomas B.C."/>
            <person name="Baker B.J."/>
            <person name="Piceno Y.M."/>
            <person name="Andersen G.L."/>
            <person name="Banfield J.F."/>
        </authorList>
    </citation>
    <scope>NUCLEOTIDE SEQUENCE [LARGE SCALE GENOMIC DNA]</scope>
</reference>
<dbReference type="Proteomes" id="UP000053911">
    <property type="component" value="Unassembled WGS sequence"/>
</dbReference>
<comment type="similarity">
    <text evidence="1">Belongs to the glycosyl hydrolase 65 family.</text>
</comment>
<dbReference type="EMBL" id="LGFD01000014">
    <property type="protein sequence ID" value="KUK17803.1"/>
    <property type="molecule type" value="Genomic_DNA"/>
</dbReference>
<evidence type="ECO:0000259" key="5">
    <source>
        <dbReference type="Pfam" id="PF03633"/>
    </source>
</evidence>
<evidence type="ECO:0000256" key="3">
    <source>
        <dbReference type="ARBA" id="ARBA00022679"/>
    </source>
</evidence>
<protein>
    <submittedName>
        <fullName evidence="7">Maltose phosphorylase</fullName>
    </submittedName>
</protein>
<dbReference type="GO" id="GO:0016757">
    <property type="term" value="F:glycosyltransferase activity"/>
    <property type="evidence" value="ECO:0007669"/>
    <property type="project" value="UniProtKB-KW"/>
</dbReference>
<dbReference type="GO" id="GO:0030246">
    <property type="term" value="F:carbohydrate binding"/>
    <property type="evidence" value="ECO:0007669"/>
    <property type="project" value="InterPro"/>
</dbReference>
<evidence type="ECO:0000256" key="1">
    <source>
        <dbReference type="ARBA" id="ARBA00006768"/>
    </source>
</evidence>
<evidence type="ECO:0000256" key="2">
    <source>
        <dbReference type="ARBA" id="ARBA00022676"/>
    </source>
</evidence>
<feature type="domain" description="Glycoside hydrolase family 65 C-terminal" evidence="5">
    <location>
        <begin position="678"/>
        <end position="736"/>
    </location>
</feature>
<dbReference type="AlphaFoldDB" id="A0A101EM59"/>
<dbReference type="InterPro" id="IPR005194">
    <property type="entry name" value="Glyco_hydro_65_C"/>
</dbReference>
<dbReference type="GO" id="GO:0005975">
    <property type="term" value="P:carbohydrate metabolic process"/>
    <property type="evidence" value="ECO:0007669"/>
    <property type="project" value="InterPro"/>
</dbReference>
<dbReference type="SUPFAM" id="SSF48208">
    <property type="entry name" value="Six-hairpin glycosidases"/>
    <property type="match status" value="1"/>
</dbReference>
<keyword evidence="2" id="KW-0328">Glycosyltransferase</keyword>
<dbReference type="InterPro" id="IPR037018">
    <property type="entry name" value="GH65_N"/>
</dbReference>
<evidence type="ECO:0000259" key="6">
    <source>
        <dbReference type="Pfam" id="PF03636"/>
    </source>
</evidence>